<dbReference type="Pfam" id="PF19279">
    <property type="entry name" value="YegS_C"/>
    <property type="match status" value="1"/>
</dbReference>
<dbReference type="KEGG" id="cyc:PCC7424_1619"/>
<dbReference type="InterPro" id="IPR004363">
    <property type="entry name" value="Methylgl_synth"/>
</dbReference>
<evidence type="ECO:0000259" key="1">
    <source>
        <dbReference type="PROSITE" id="PS50146"/>
    </source>
</evidence>
<dbReference type="GO" id="GO:0019242">
    <property type="term" value="P:methylglyoxal biosynthetic process"/>
    <property type="evidence" value="ECO:0007669"/>
    <property type="project" value="InterPro"/>
</dbReference>
<dbReference type="PROSITE" id="PS50146">
    <property type="entry name" value="DAGK"/>
    <property type="match status" value="1"/>
</dbReference>
<keyword evidence="2" id="KW-0418">Kinase</keyword>
<accession>B7K9U0</accession>
<keyword evidence="2" id="KW-0808">Transferase</keyword>
<reference evidence="3" key="1">
    <citation type="journal article" date="2011" name="MBio">
        <title>Novel metabolic attributes of the genus Cyanothece, comprising a group of unicellular nitrogen-fixing Cyanobacteria.</title>
        <authorList>
            <person name="Bandyopadhyay A."/>
            <person name="Elvitigala T."/>
            <person name="Welsh E."/>
            <person name="Stockel J."/>
            <person name="Liberton M."/>
            <person name="Min H."/>
            <person name="Sherman L.A."/>
            <person name="Pakrasi H.B."/>
        </authorList>
    </citation>
    <scope>NUCLEOTIDE SEQUENCE [LARGE SCALE GENOMIC DNA]</scope>
    <source>
        <strain evidence="3">PCC 7424</strain>
    </source>
</reference>
<dbReference type="Gene3D" id="2.60.200.40">
    <property type="match status" value="1"/>
</dbReference>
<dbReference type="InterPro" id="IPR045540">
    <property type="entry name" value="YegS/DAGK_C"/>
</dbReference>
<dbReference type="PANTHER" id="PTHR30492">
    <property type="entry name" value="METHYLGLYOXAL SYNTHASE"/>
    <property type="match status" value="1"/>
</dbReference>
<dbReference type="InterPro" id="IPR001206">
    <property type="entry name" value="Diacylglycerol_kinase_cat_dom"/>
</dbReference>
<sequence length="322" mass="34355">MTRSAYLIYNPSAGQGNPDLELKLITTLLSPKFDLHVEKTTEEVSADQLAHQALEKGFKTVIAAGGDGTISATAGVLINSQVAFGILPCGTANALATTLGIPPSVEEACQTIIAGHTRIIDTALCNGKPMLLLAGVGFEADTIEGTDKQAKKNFGMLAYIFSGLKQLREFEQFETAIETDEKVINITATAVTVANAAPATSILAQGPSKVIFDDGLLDVTIVAPVNRASAVTASYHLLQTALQNEEAQRDDIGYLRTKWVKISTDPVQNVVVDGEVIGQTSIEIKCVPHSLIIFVPATRNDSPVEKLDNLPKSQIQAKTEER</sequence>
<dbReference type="STRING" id="65393.PCC7424_1619"/>
<dbReference type="Gene3D" id="3.40.50.10330">
    <property type="entry name" value="Probable inorganic polyphosphate/atp-NAD kinase, domain 1"/>
    <property type="match status" value="1"/>
</dbReference>
<organism evidence="2 3">
    <name type="scientific">Gloeothece citriformis (strain PCC 7424)</name>
    <name type="common">Cyanothece sp. (strain PCC 7424)</name>
    <dbReference type="NCBI Taxonomy" id="65393"/>
    <lineage>
        <taxon>Bacteria</taxon>
        <taxon>Bacillati</taxon>
        <taxon>Cyanobacteriota</taxon>
        <taxon>Cyanophyceae</taxon>
        <taxon>Oscillatoriophycideae</taxon>
        <taxon>Chroococcales</taxon>
        <taxon>Aphanothecaceae</taxon>
        <taxon>Gloeothece</taxon>
        <taxon>Gloeothece citriformis</taxon>
    </lineage>
</organism>
<feature type="domain" description="DAGKc" evidence="1">
    <location>
        <begin position="1"/>
        <end position="129"/>
    </location>
</feature>
<dbReference type="HOGENOM" id="CLU_045532_2_0_3"/>
<gene>
    <name evidence="2" type="ordered locus">PCC7424_1619</name>
</gene>
<dbReference type="GO" id="GO:0016301">
    <property type="term" value="F:kinase activity"/>
    <property type="evidence" value="ECO:0007669"/>
    <property type="project" value="UniProtKB-KW"/>
</dbReference>
<dbReference type="SMART" id="SM00046">
    <property type="entry name" value="DAGKc"/>
    <property type="match status" value="1"/>
</dbReference>
<keyword evidence="3" id="KW-1185">Reference proteome</keyword>
<dbReference type="NCBIfam" id="NF002033">
    <property type="entry name" value="PRK00861.1"/>
    <property type="match status" value="1"/>
</dbReference>
<dbReference type="eggNOG" id="COG1597">
    <property type="taxonomic scope" value="Bacteria"/>
</dbReference>
<proteinExistence type="predicted"/>
<dbReference type="GO" id="GO:0005829">
    <property type="term" value="C:cytosol"/>
    <property type="evidence" value="ECO:0007669"/>
    <property type="project" value="TreeGrafter"/>
</dbReference>
<dbReference type="PANTHER" id="PTHR30492:SF0">
    <property type="entry name" value="METHYLGLYOXAL SYNTHASE"/>
    <property type="match status" value="1"/>
</dbReference>
<dbReference type="Pfam" id="PF00781">
    <property type="entry name" value="DAGK_cat"/>
    <property type="match status" value="1"/>
</dbReference>
<evidence type="ECO:0000313" key="2">
    <source>
        <dbReference type="EMBL" id="ACK70058.1"/>
    </source>
</evidence>
<dbReference type="InterPro" id="IPR016064">
    <property type="entry name" value="NAD/diacylglycerol_kinase_sf"/>
</dbReference>
<dbReference type="EMBL" id="CP001291">
    <property type="protein sequence ID" value="ACK70058.1"/>
    <property type="molecule type" value="Genomic_DNA"/>
</dbReference>
<dbReference type="GO" id="GO:0008654">
    <property type="term" value="P:phospholipid biosynthetic process"/>
    <property type="evidence" value="ECO:0007669"/>
    <property type="project" value="InterPro"/>
</dbReference>
<dbReference type="NCBIfam" id="TIGR00147">
    <property type="entry name" value="YegS/Rv2252/BmrU family lipid kinase"/>
    <property type="match status" value="1"/>
</dbReference>
<name>B7K9U0_GLOC7</name>
<dbReference type="GO" id="GO:0005524">
    <property type="term" value="F:ATP binding"/>
    <property type="evidence" value="ECO:0007669"/>
    <property type="project" value="InterPro"/>
</dbReference>
<dbReference type="Proteomes" id="UP000002384">
    <property type="component" value="Chromosome"/>
</dbReference>
<dbReference type="OrthoDB" id="142078at2"/>
<dbReference type="GO" id="GO:0008929">
    <property type="term" value="F:methylglyoxal synthase activity"/>
    <property type="evidence" value="ECO:0007669"/>
    <property type="project" value="InterPro"/>
</dbReference>
<evidence type="ECO:0000313" key="3">
    <source>
        <dbReference type="Proteomes" id="UP000002384"/>
    </source>
</evidence>
<dbReference type="InterPro" id="IPR005218">
    <property type="entry name" value="Diacylglycerol/lipid_kinase"/>
</dbReference>
<dbReference type="AlphaFoldDB" id="B7K9U0"/>
<dbReference type="SUPFAM" id="SSF111331">
    <property type="entry name" value="NAD kinase/diacylglycerol kinase-like"/>
    <property type="match status" value="1"/>
</dbReference>
<dbReference type="InterPro" id="IPR017438">
    <property type="entry name" value="ATP-NAD_kinase_N"/>
</dbReference>
<protein>
    <submittedName>
        <fullName evidence="2">Diacylglycerol kinase catalytic region</fullName>
    </submittedName>
</protein>